<accession>A0A1I4W518</accession>
<protein>
    <submittedName>
        <fullName evidence="1">Uncharacterized protein</fullName>
    </submittedName>
</protein>
<keyword evidence="2" id="KW-1185">Reference proteome</keyword>
<proteinExistence type="predicted"/>
<organism evidence="1 2">
    <name type="scientific">Izhakiella capsodis</name>
    <dbReference type="NCBI Taxonomy" id="1367852"/>
    <lineage>
        <taxon>Bacteria</taxon>
        <taxon>Pseudomonadati</taxon>
        <taxon>Pseudomonadota</taxon>
        <taxon>Gammaproteobacteria</taxon>
        <taxon>Enterobacterales</taxon>
        <taxon>Erwiniaceae</taxon>
        <taxon>Izhakiella</taxon>
    </lineage>
</organism>
<dbReference type="STRING" id="1367852.SAMN05216516_102306"/>
<sequence>MRSWAWLLIVTGNEQDLTPSYPQKNGITHRREQYWFDLQG</sequence>
<name>A0A1I4W518_9GAMM</name>
<evidence type="ECO:0000313" key="2">
    <source>
        <dbReference type="Proteomes" id="UP000242222"/>
    </source>
</evidence>
<dbReference type="EMBL" id="FOVC01000002">
    <property type="protein sequence ID" value="SFN08814.1"/>
    <property type="molecule type" value="Genomic_DNA"/>
</dbReference>
<reference evidence="2" key="1">
    <citation type="submission" date="2016-10" db="EMBL/GenBank/DDBJ databases">
        <authorList>
            <person name="Varghese N."/>
            <person name="Submissions S."/>
        </authorList>
    </citation>
    <scope>NUCLEOTIDE SEQUENCE [LARGE SCALE GENOMIC DNA]</scope>
    <source>
        <strain evidence="2">N6PO6</strain>
    </source>
</reference>
<evidence type="ECO:0000313" key="1">
    <source>
        <dbReference type="EMBL" id="SFN08814.1"/>
    </source>
</evidence>
<dbReference type="AlphaFoldDB" id="A0A1I4W518"/>
<dbReference type="Proteomes" id="UP000242222">
    <property type="component" value="Unassembled WGS sequence"/>
</dbReference>
<gene>
    <name evidence="1" type="ORF">SAMN05216516_102306</name>
</gene>